<keyword evidence="3" id="KW-1185">Reference proteome</keyword>
<dbReference type="EMBL" id="JACSRA010000005">
    <property type="protein sequence ID" value="MBD7910678.1"/>
    <property type="molecule type" value="Genomic_DNA"/>
</dbReference>
<keyword evidence="1" id="KW-0472">Membrane</keyword>
<feature type="transmembrane region" description="Helical" evidence="1">
    <location>
        <begin position="15"/>
        <end position="36"/>
    </location>
</feature>
<keyword evidence="1" id="KW-1133">Transmembrane helix</keyword>
<feature type="transmembrane region" description="Helical" evidence="1">
    <location>
        <begin position="56"/>
        <end position="76"/>
    </location>
</feature>
<comment type="caution">
    <text evidence="2">The sequence shown here is derived from an EMBL/GenBank/DDBJ whole genome shotgun (WGS) entry which is preliminary data.</text>
</comment>
<keyword evidence="1" id="KW-0812">Transmembrane</keyword>
<accession>A0ABR8PR76</accession>
<evidence type="ECO:0000313" key="3">
    <source>
        <dbReference type="Proteomes" id="UP000627781"/>
    </source>
</evidence>
<gene>
    <name evidence="2" type="ORF">H9661_04825</name>
</gene>
<organism evidence="2 3">
    <name type="scientific">Clostridium cibarium</name>
    <dbReference type="NCBI Taxonomy" id="2762247"/>
    <lineage>
        <taxon>Bacteria</taxon>
        <taxon>Bacillati</taxon>
        <taxon>Bacillota</taxon>
        <taxon>Clostridia</taxon>
        <taxon>Eubacteriales</taxon>
        <taxon>Clostridiaceae</taxon>
        <taxon>Clostridium</taxon>
    </lineage>
</organism>
<protein>
    <recommendedName>
        <fullName evidence="4">ABC-2 family transporter protein</fullName>
    </recommendedName>
</protein>
<evidence type="ECO:0008006" key="4">
    <source>
        <dbReference type="Google" id="ProtNLM"/>
    </source>
</evidence>
<proteinExistence type="predicted"/>
<feature type="transmembrane region" description="Helical" evidence="1">
    <location>
        <begin position="97"/>
        <end position="122"/>
    </location>
</feature>
<dbReference type="Proteomes" id="UP000627781">
    <property type="component" value="Unassembled WGS sequence"/>
</dbReference>
<sequence>MLKNEIIKFFTTTKWVVYFSIIAAITIITSVFLNLGGAQTENLYVYFYKYTCNTNIYIIPIMIAIIVSDIFTDDYISGNLKFFNIYLSKISIFINKLFMIFIVTLFLIFSSGIILTIVYLIIKGEDYAILKNEIYMIVNLNLTLFVGMLPVIFIYVLISVKFDNSMIISIATFILLIAIDYFFRAYYDITPISILRDFILISTNKYVLPSDKFHILLLLIYILILFPVALKSFSKKEMIY</sequence>
<feature type="transmembrane region" description="Helical" evidence="1">
    <location>
        <begin position="134"/>
        <end position="158"/>
    </location>
</feature>
<name>A0ABR8PR76_9CLOT</name>
<reference evidence="2 3" key="1">
    <citation type="submission" date="2020-08" db="EMBL/GenBank/DDBJ databases">
        <title>A Genomic Blueprint of the Chicken Gut Microbiome.</title>
        <authorList>
            <person name="Gilroy R."/>
            <person name="Ravi A."/>
            <person name="Getino M."/>
            <person name="Pursley I."/>
            <person name="Horton D.L."/>
            <person name="Alikhan N.-F."/>
            <person name="Baker D."/>
            <person name="Gharbi K."/>
            <person name="Hall N."/>
            <person name="Watson M."/>
            <person name="Adriaenssens E.M."/>
            <person name="Foster-Nyarko E."/>
            <person name="Jarju S."/>
            <person name="Secka A."/>
            <person name="Antonio M."/>
            <person name="Oren A."/>
            <person name="Chaudhuri R."/>
            <person name="La Ragione R.M."/>
            <person name="Hildebrand F."/>
            <person name="Pallen M.J."/>
        </authorList>
    </citation>
    <scope>NUCLEOTIDE SEQUENCE [LARGE SCALE GENOMIC DNA]</scope>
    <source>
        <strain evidence="2 3">Sa3CVN1</strain>
    </source>
</reference>
<evidence type="ECO:0000313" key="2">
    <source>
        <dbReference type="EMBL" id="MBD7910678.1"/>
    </source>
</evidence>
<feature type="transmembrane region" description="Helical" evidence="1">
    <location>
        <begin position="213"/>
        <end position="230"/>
    </location>
</feature>
<dbReference type="RefSeq" id="WP_143315690.1">
    <property type="nucleotide sequence ID" value="NZ_JACSRA010000005.1"/>
</dbReference>
<feature type="transmembrane region" description="Helical" evidence="1">
    <location>
        <begin position="165"/>
        <end position="183"/>
    </location>
</feature>
<evidence type="ECO:0000256" key="1">
    <source>
        <dbReference type="SAM" id="Phobius"/>
    </source>
</evidence>